<name>A0A4Y7QGG9_9AGAM</name>
<sequence>MTPSLPTELLRTILRYSSTVDVDFDAPVTHPVPESSWFVKFEKDNMDKLETKIAITRVCRRFRRIASDFRFEFVGIATANQALKLGEMLKKQSSNGVPGPREWVKFLFVRCPESNTRLITKILRLCRNLRGFSWNPTTSRTRFQNREAVQDEMIQNIPINVRYLHWNARVDQANTFAAFLHKASASLQIFYINRAMCNPTSQRPLMHVSFPSLTHLQVEDTYPFQPLVTWTMPSLLNLDLISHYSGFQPATLLSNVGTSLRVLRLGWPFRLGRPLLSHILKTCPNLEELHYRHFTFQRSESSIWVSDATHLNLKKVGVHAVRAVADVALSELRIYFGPISKSRFPSLDTIIVVADSGSPLIPHNAYLLMTRDSEDFLSAKVTVVTTM</sequence>
<dbReference type="EMBL" id="ML170161">
    <property type="protein sequence ID" value="TDL26515.1"/>
    <property type="molecule type" value="Genomic_DNA"/>
</dbReference>
<dbReference type="SUPFAM" id="SSF52047">
    <property type="entry name" value="RNI-like"/>
    <property type="match status" value="1"/>
</dbReference>
<keyword evidence="2" id="KW-1185">Reference proteome</keyword>
<dbReference type="VEuPathDB" id="FungiDB:BD410DRAFT_523168"/>
<organism evidence="1 2">
    <name type="scientific">Rickenella mellea</name>
    <dbReference type="NCBI Taxonomy" id="50990"/>
    <lineage>
        <taxon>Eukaryota</taxon>
        <taxon>Fungi</taxon>
        <taxon>Dikarya</taxon>
        <taxon>Basidiomycota</taxon>
        <taxon>Agaricomycotina</taxon>
        <taxon>Agaricomycetes</taxon>
        <taxon>Hymenochaetales</taxon>
        <taxon>Rickenellaceae</taxon>
        <taxon>Rickenella</taxon>
    </lineage>
</organism>
<evidence type="ECO:0000313" key="2">
    <source>
        <dbReference type="Proteomes" id="UP000294933"/>
    </source>
</evidence>
<evidence type="ECO:0000313" key="1">
    <source>
        <dbReference type="EMBL" id="TDL26515.1"/>
    </source>
</evidence>
<evidence type="ECO:0008006" key="3">
    <source>
        <dbReference type="Google" id="ProtNLM"/>
    </source>
</evidence>
<dbReference type="Gene3D" id="3.80.10.10">
    <property type="entry name" value="Ribonuclease Inhibitor"/>
    <property type="match status" value="1"/>
</dbReference>
<dbReference type="Proteomes" id="UP000294933">
    <property type="component" value="Unassembled WGS sequence"/>
</dbReference>
<dbReference type="AlphaFoldDB" id="A0A4Y7QGG9"/>
<protein>
    <recommendedName>
        <fullName evidence="3">F-box domain-containing protein</fullName>
    </recommendedName>
</protein>
<accession>A0A4Y7QGG9</accession>
<reference evidence="1 2" key="1">
    <citation type="submission" date="2018-06" db="EMBL/GenBank/DDBJ databases">
        <title>A transcriptomic atlas of mushroom development highlights an independent origin of complex multicellularity.</title>
        <authorList>
            <consortium name="DOE Joint Genome Institute"/>
            <person name="Krizsan K."/>
            <person name="Almasi E."/>
            <person name="Merenyi Z."/>
            <person name="Sahu N."/>
            <person name="Viragh M."/>
            <person name="Koszo T."/>
            <person name="Mondo S."/>
            <person name="Kiss B."/>
            <person name="Balint B."/>
            <person name="Kues U."/>
            <person name="Barry K."/>
            <person name="Hegedus J.C."/>
            <person name="Henrissat B."/>
            <person name="Johnson J."/>
            <person name="Lipzen A."/>
            <person name="Ohm R."/>
            <person name="Nagy I."/>
            <person name="Pangilinan J."/>
            <person name="Yan J."/>
            <person name="Xiong Y."/>
            <person name="Grigoriev I.V."/>
            <person name="Hibbett D.S."/>
            <person name="Nagy L.G."/>
        </authorList>
    </citation>
    <scope>NUCLEOTIDE SEQUENCE [LARGE SCALE GENOMIC DNA]</scope>
    <source>
        <strain evidence="1 2">SZMC22713</strain>
    </source>
</reference>
<gene>
    <name evidence="1" type="ORF">BD410DRAFT_523168</name>
</gene>
<dbReference type="InterPro" id="IPR032675">
    <property type="entry name" value="LRR_dom_sf"/>
</dbReference>
<dbReference type="OrthoDB" id="3256525at2759"/>
<proteinExistence type="predicted"/>